<accession>A0ABY5R851</accession>
<sequence>MIIDNKPSVIVKKKLLRYRTNFLRYKFGYYTLNFLSFILIFISGILTTFFLAGITDKKEVLPEIFQSSEFRQNFLIFTTSITAITSLFTSLTSVFVMKDRYIRYMKMKHMLELEIALYDAKKGIYKLGSNNDFLLYERSIQISELASSNINKKNGNIS</sequence>
<keyword evidence="1" id="KW-1133">Transmembrane helix</keyword>
<feature type="transmembrane region" description="Helical" evidence="1">
    <location>
        <begin position="74"/>
        <end position="97"/>
    </location>
</feature>
<evidence type="ECO:0000256" key="1">
    <source>
        <dbReference type="SAM" id="Phobius"/>
    </source>
</evidence>
<keyword evidence="1" id="KW-0472">Membrane</keyword>
<organism evidence="2 3">
    <name type="scientific">Mycoplasma iguanae</name>
    <dbReference type="NCBI Taxonomy" id="292461"/>
    <lineage>
        <taxon>Bacteria</taxon>
        <taxon>Bacillati</taxon>
        <taxon>Mycoplasmatota</taxon>
        <taxon>Mollicutes</taxon>
        <taxon>Mycoplasmataceae</taxon>
        <taxon>Mycoplasma</taxon>
    </lineage>
</organism>
<protein>
    <submittedName>
        <fullName evidence="2">DUF4231 domain-containing protein</fullName>
    </submittedName>
</protein>
<proteinExistence type="predicted"/>
<dbReference type="EMBL" id="CP102734">
    <property type="protein sequence ID" value="UVD81664.1"/>
    <property type="molecule type" value="Genomic_DNA"/>
</dbReference>
<name>A0ABY5R851_9MOLU</name>
<dbReference type="Proteomes" id="UP001059252">
    <property type="component" value="Chromosome"/>
</dbReference>
<gene>
    <name evidence="2" type="ORF">NV226_02985</name>
</gene>
<keyword evidence="3" id="KW-1185">Reference proteome</keyword>
<keyword evidence="1" id="KW-0812">Transmembrane</keyword>
<evidence type="ECO:0000313" key="2">
    <source>
        <dbReference type="EMBL" id="UVD81664.1"/>
    </source>
</evidence>
<feature type="transmembrane region" description="Helical" evidence="1">
    <location>
        <begin position="27"/>
        <end position="54"/>
    </location>
</feature>
<evidence type="ECO:0000313" key="3">
    <source>
        <dbReference type="Proteomes" id="UP001059252"/>
    </source>
</evidence>
<dbReference type="RefSeq" id="WP_258210838.1">
    <property type="nucleotide sequence ID" value="NZ_CP102734.1"/>
</dbReference>
<reference evidence="2" key="1">
    <citation type="submission" date="2022-08" db="EMBL/GenBank/DDBJ databases">
        <title>Complete genome of Mycoplasma iguanae type strain 2327.</title>
        <authorList>
            <person name="Spergser J."/>
        </authorList>
    </citation>
    <scope>NUCLEOTIDE SEQUENCE</scope>
    <source>
        <strain evidence="2">2327</strain>
    </source>
</reference>